<dbReference type="SMART" id="SM00981">
    <property type="entry name" value="THUMP"/>
    <property type="match status" value="1"/>
</dbReference>
<dbReference type="Pfam" id="PF02926">
    <property type="entry name" value="THUMP"/>
    <property type="match status" value="1"/>
</dbReference>
<dbReference type="Gene3D" id="3.30.2300.10">
    <property type="entry name" value="THUMP superfamily"/>
    <property type="match status" value="1"/>
</dbReference>
<dbReference type="PANTHER" id="PTHR13452:SF10">
    <property type="entry name" value="THUMP DOMAIN-CONTAINING PROTEIN 1"/>
    <property type="match status" value="1"/>
</dbReference>
<evidence type="ECO:0000313" key="5">
    <source>
        <dbReference type="Proteomes" id="UP001216150"/>
    </source>
</evidence>
<dbReference type="EMBL" id="JAQJAC010000003">
    <property type="protein sequence ID" value="KAJ5591125.1"/>
    <property type="molecule type" value="Genomic_DNA"/>
</dbReference>
<reference evidence="4 5" key="1">
    <citation type="journal article" date="2023" name="IMA Fungus">
        <title>Comparative genomic study of the Penicillium genus elucidates a diverse pangenome and 15 lateral gene transfer events.</title>
        <authorList>
            <person name="Petersen C."/>
            <person name="Sorensen T."/>
            <person name="Nielsen M.R."/>
            <person name="Sondergaard T.E."/>
            <person name="Sorensen J.L."/>
            <person name="Fitzpatrick D.A."/>
            <person name="Frisvad J.C."/>
            <person name="Nielsen K.L."/>
        </authorList>
    </citation>
    <scope>NUCLEOTIDE SEQUENCE [LARGE SCALE GENOMIC DNA]</scope>
    <source>
        <strain evidence="4 5">IBT 29057</strain>
    </source>
</reference>
<comment type="caution">
    <text evidence="4">The sequence shown here is derived from an EMBL/GenBank/DDBJ whole genome shotgun (WGS) entry which is preliminary data.</text>
</comment>
<protein>
    <recommendedName>
        <fullName evidence="3">THUMP domain-containing protein</fullName>
    </recommendedName>
</protein>
<dbReference type="InterPro" id="IPR040183">
    <property type="entry name" value="THUMPD1-like"/>
</dbReference>
<sequence>MTSDGKRSMPQDAASSKRRKGPPPKQRINIDAGDAGIFVTCDMGREGKCKAEVLDILSEILEKSEEKPPNEEDEDSDDGDIEAQIQRELAGMQPVKDKTKKRPVEVTRLEMPCVLFARIDSSVDPVELVHRLCTEAQDNPQTKRSRYIKRMTPVVSIRKTLSVELEPFIKEMLRPHFHSGGDRRRWVITLLKRKLLLVYAAIETLLQLAKKGSHRRLGLHLLIFAIRPTIRGNNKFKRDDLIKTIAEIVGPEHSVDLTNYDLTILVEVSQNLMGMSVVQSDYDKLKRYNLAEIYDPSPKGV</sequence>
<evidence type="ECO:0000256" key="1">
    <source>
        <dbReference type="PROSITE-ProRule" id="PRU00529"/>
    </source>
</evidence>
<dbReference type="AlphaFoldDB" id="A0AAD6DR96"/>
<keyword evidence="5" id="KW-1185">Reference proteome</keyword>
<evidence type="ECO:0000313" key="4">
    <source>
        <dbReference type="EMBL" id="KAJ5591125.1"/>
    </source>
</evidence>
<dbReference type="PROSITE" id="PS51165">
    <property type="entry name" value="THUMP"/>
    <property type="match status" value="1"/>
</dbReference>
<dbReference type="Proteomes" id="UP001216150">
    <property type="component" value="Unassembled WGS sequence"/>
</dbReference>
<dbReference type="CDD" id="cd11717">
    <property type="entry name" value="THUMP_THUMPD1_like"/>
    <property type="match status" value="1"/>
</dbReference>
<organism evidence="4 5">
    <name type="scientific">Penicillium hetheringtonii</name>
    <dbReference type="NCBI Taxonomy" id="911720"/>
    <lineage>
        <taxon>Eukaryota</taxon>
        <taxon>Fungi</taxon>
        <taxon>Dikarya</taxon>
        <taxon>Ascomycota</taxon>
        <taxon>Pezizomycotina</taxon>
        <taxon>Eurotiomycetes</taxon>
        <taxon>Eurotiomycetidae</taxon>
        <taxon>Eurotiales</taxon>
        <taxon>Aspergillaceae</taxon>
        <taxon>Penicillium</taxon>
    </lineage>
</organism>
<dbReference type="GO" id="GO:0006400">
    <property type="term" value="P:tRNA modification"/>
    <property type="evidence" value="ECO:0007669"/>
    <property type="project" value="InterPro"/>
</dbReference>
<dbReference type="PANTHER" id="PTHR13452">
    <property type="entry name" value="THUMP DOMAIN CONTAINING PROTEIN 1-RELATED"/>
    <property type="match status" value="1"/>
</dbReference>
<keyword evidence="1" id="KW-0694">RNA-binding</keyword>
<feature type="region of interest" description="Disordered" evidence="2">
    <location>
        <begin position="1"/>
        <end position="33"/>
    </location>
</feature>
<gene>
    <name evidence="4" type="ORF">N7450_005097</name>
</gene>
<dbReference type="SUPFAM" id="SSF143437">
    <property type="entry name" value="THUMP domain-like"/>
    <property type="match status" value="1"/>
</dbReference>
<evidence type="ECO:0000259" key="3">
    <source>
        <dbReference type="PROSITE" id="PS51165"/>
    </source>
</evidence>
<accession>A0AAD6DR96</accession>
<feature type="domain" description="THUMP" evidence="3">
    <location>
        <begin position="178"/>
        <end position="279"/>
    </location>
</feature>
<evidence type="ECO:0000256" key="2">
    <source>
        <dbReference type="SAM" id="MobiDB-lite"/>
    </source>
</evidence>
<dbReference type="InterPro" id="IPR004114">
    <property type="entry name" value="THUMP_dom"/>
</dbReference>
<name>A0AAD6DR96_9EURO</name>
<dbReference type="GO" id="GO:0003723">
    <property type="term" value="F:RNA binding"/>
    <property type="evidence" value="ECO:0007669"/>
    <property type="project" value="UniProtKB-UniRule"/>
</dbReference>
<proteinExistence type="predicted"/>